<keyword evidence="3" id="KW-1185">Reference proteome</keyword>
<feature type="region of interest" description="Disordered" evidence="1">
    <location>
        <begin position="197"/>
        <end position="244"/>
    </location>
</feature>
<organism evidence="2 3">
    <name type="scientific">Streptomyces sulfonofaciens</name>
    <dbReference type="NCBI Taxonomy" id="68272"/>
    <lineage>
        <taxon>Bacteria</taxon>
        <taxon>Bacillati</taxon>
        <taxon>Actinomycetota</taxon>
        <taxon>Actinomycetes</taxon>
        <taxon>Kitasatosporales</taxon>
        <taxon>Streptomycetaceae</taxon>
        <taxon>Streptomyces</taxon>
    </lineage>
</organism>
<dbReference type="AlphaFoldDB" id="A0A919KWH5"/>
<reference evidence="2" key="2">
    <citation type="submission" date="2020-09" db="EMBL/GenBank/DDBJ databases">
        <authorList>
            <person name="Sun Q."/>
            <person name="Ohkuma M."/>
        </authorList>
    </citation>
    <scope>NUCLEOTIDE SEQUENCE</scope>
    <source>
        <strain evidence="2">JCM 5069</strain>
    </source>
</reference>
<sequence>MLGLPRLPARPLARRKRSVNTVVYALSERHGACHLHLAEGKWLTDRATWSADRPHPGERGHRMLAGSAHRLLLDAGHRGRTAAVGGARAATAAVGGARAATAAVGDEDAVAGHRLAAAQVHRPAAPTARPGRPKARHRAARDQRAPRRARPSCGGRGPGGRDRAGGIRTGRRGGVPAAAAGIRGQILLARFRAHRAGVRTDGPGPRGRHGSRPAAAAPARSRPPGTSRTRSGPGRALRGRSRPP</sequence>
<name>A0A919KWH5_9ACTN</name>
<dbReference type="Proteomes" id="UP000603708">
    <property type="component" value="Unassembled WGS sequence"/>
</dbReference>
<dbReference type="SUPFAM" id="SSF52266">
    <property type="entry name" value="SGNH hydrolase"/>
    <property type="match status" value="1"/>
</dbReference>
<evidence type="ECO:0000313" key="3">
    <source>
        <dbReference type="Proteomes" id="UP000603708"/>
    </source>
</evidence>
<evidence type="ECO:0000256" key="1">
    <source>
        <dbReference type="SAM" id="MobiDB-lite"/>
    </source>
</evidence>
<dbReference type="EMBL" id="BNCD01000004">
    <property type="protein sequence ID" value="GHH76030.1"/>
    <property type="molecule type" value="Genomic_DNA"/>
</dbReference>
<feature type="region of interest" description="Disordered" evidence="1">
    <location>
        <begin position="118"/>
        <end position="178"/>
    </location>
</feature>
<accession>A0A919KWH5</accession>
<reference evidence="2" key="1">
    <citation type="journal article" date="2014" name="Int. J. Syst. Evol. Microbiol.">
        <title>Complete genome sequence of Corynebacterium casei LMG S-19264T (=DSM 44701T), isolated from a smear-ripened cheese.</title>
        <authorList>
            <consortium name="US DOE Joint Genome Institute (JGI-PGF)"/>
            <person name="Walter F."/>
            <person name="Albersmeier A."/>
            <person name="Kalinowski J."/>
            <person name="Ruckert C."/>
        </authorList>
    </citation>
    <scope>NUCLEOTIDE SEQUENCE</scope>
    <source>
        <strain evidence="2">JCM 5069</strain>
    </source>
</reference>
<protein>
    <submittedName>
        <fullName evidence="2">Uncharacterized protein</fullName>
    </submittedName>
</protein>
<evidence type="ECO:0000313" key="2">
    <source>
        <dbReference type="EMBL" id="GHH76030.1"/>
    </source>
</evidence>
<comment type="caution">
    <text evidence="2">The sequence shown here is derived from an EMBL/GenBank/DDBJ whole genome shotgun (WGS) entry which is preliminary data.</text>
</comment>
<proteinExistence type="predicted"/>
<gene>
    <name evidence="2" type="ORF">GCM10018793_20990</name>
</gene>
<feature type="compositionally biased region" description="Low complexity" evidence="1">
    <location>
        <begin position="212"/>
        <end position="236"/>
    </location>
</feature>